<dbReference type="RefSeq" id="WP_250340143.1">
    <property type="nucleotide sequence ID" value="NZ_CP063231.1"/>
</dbReference>
<name>A0ABY4T3Z9_9GAMM</name>
<gene>
    <name evidence="1" type="ORF">IM816_05860</name>
</gene>
<keyword evidence="2" id="KW-1185">Reference proteome</keyword>
<evidence type="ECO:0000313" key="1">
    <source>
        <dbReference type="EMBL" id="URL59621.1"/>
    </source>
</evidence>
<dbReference type="Pfam" id="PF11367">
    <property type="entry name" value="Tail_completion_gp17"/>
    <property type="match status" value="1"/>
</dbReference>
<dbReference type="InterPro" id="IPR021508">
    <property type="entry name" value="Gp17-like"/>
</dbReference>
<organism evidence="1 2">
    <name type="scientific">Luteibacter flocculans</name>
    <dbReference type="NCBI Taxonomy" id="2780091"/>
    <lineage>
        <taxon>Bacteria</taxon>
        <taxon>Pseudomonadati</taxon>
        <taxon>Pseudomonadota</taxon>
        <taxon>Gammaproteobacteria</taxon>
        <taxon>Lysobacterales</taxon>
        <taxon>Rhodanobacteraceae</taxon>
        <taxon>Luteibacter</taxon>
    </lineage>
</organism>
<accession>A0ABY4T3Z9</accession>
<dbReference type="Proteomes" id="UP001056681">
    <property type="component" value="Chromosome"/>
</dbReference>
<proteinExistence type="predicted"/>
<sequence>METALHGALKTIAPTYPTITPQGITTLPRITYQRVSGSDEPSYDGDGLGATRVRVQVDFWALDYPTARRLADQARAALYAALTVGQITDNPSDYESDTKLHRASFDVEAWE</sequence>
<evidence type="ECO:0000313" key="2">
    <source>
        <dbReference type="Proteomes" id="UP001056681"/>
    </source>
</evidence>
<dbReference type="EMBL" id="CP063231">
    <property type="protein sequence ID" value="URL59621.1"/>
    <property type="molecule type" value="Genomic_DNA"/>
</dbReference>
<reference evidence="1" key="1">
    <citation type="submission" date="2020-10" db="EMBL/GenBank/DDBJ databases">
        <title>Whole-genome sequence of Luteibacter sp. EIF3.</title>
        <authorList>
            <person name="Friedrich I."/>
            <person name="Hertel R."/>
            <person name="Daniel R."/>
        </authorList>
    </citation>
    <scope>NUCLEOTIDE SEQUENCE</scope>
    <source>
        <strain evidence="1">EIF3</strain>
    </source>
</reference>
<protein>
    <submittedName>
        <fullName evidence="1">DUF3168 domain-containing protein</fullName>
    </submittedName>
</protein>